<dbReference type="EMBL" id="CM001466">
    <property type="protein sequence ID" value="EHY88889.1"/>
    <property type="molecule type" value="Genomic_DNA"/>
</dbReference>
<keyword evidence="2" id="KW-1133">Transmembrane helix</keyword>
<evidence type="ECO:0000256" key="2">
    <source>
        <dbReference type="SAM" id="Phobius"/>
    </source>
</evidence>
<dbReference type="Proteomes" id="UP000004705">
    <property type="component" value="Chromosome"/>
</dbReference>
<evidence type="ECO:0000313" key="3">
    <source>
        <dbReference type="EMBL" id="EHY88889.1"/>
    </source>
</evidence>
<evidence type="ECO:0000313" key="4">
    <source>
        <dbReference type="Proteomes" id="UP000004705"/>
    </source>
</evidence>
<evidence type="ECO:0000256" key="1">
    <source>
        <dbReference type="SAM" id="MobiDB-lite"/>
    </source>
</evidence>
<name>H8GDU5_9PSEU</name>
<dbReference type="AlphaFoldDB" id="H8GDU5"/>
<accession>H8GDU5</accession>
<feature type="transmembrane region" description="Helical" evidence="2">
    <location>
        <begin position="51"/>
        <end position="77"/>
    </location>
</feature>
<sequence>MSYPSHPGPYGQYPGGPNPQYGGQQPMPSGPYGQPGGFGPPPPSGGNKAGVWVGVSIVVVALVAFAITAFVAPGFLVGGSESQRAANHGTAEDFTVRGVAAQDLGDKVAEALKTGKSAAVTPLLCPDATEELKTFADEFREPQDVGYIHVNVGFDGEDEKKGLTRAVVSLSGSAMGRPDIDGEIPTSFTFVRQADGWCWQDLRDIVGYLEDFHDALNAGDLDTLHSMQCLDRSLGFLSDPFADAIASGEKWTMENYSHRMAGANADFVGGDATLTIGVNSSDGGFCVMTGSLEK</sequence>
<gene>
    <name evidence="3" type="ORF">SacazDRAFT_01971</name>
</gene>
<keyword evidence="2" id="KW-0812">Transmembrane</keyword>
<protein>
    <submittedName>
        <fullName evidence="3">Uncharacterized protein</fullName>
    </submittedName>
</protein>
<reference evidence="3 4" key="1">
    <citation type="journal article" date="2012" name="Stand. Genomic Sci.">
        <title>Genome sequence of the soil bacterium Saccharomonospora azurea type strain (NA-128(T)).</title>
        <authorList>
            <person name="Klenk H.P."/>
            <person name="Held B."/>
            <person name="Lucas S."/>
            <person name="Lapidus A."/>
            <person name="Copeland A."/>
            <person name="Hammon N."/>
            <person name="Pitluck S."/>
            <person name="Goodwin L.A."/>
            <person name="Han C."/>
            <person name="Tapia R."/>
            <person name="Brambilla E.M."/>
            <person name="Potter G."/>
            <person name="Land M."/>
            <person name="Ivanova N."/>
            <person name="Rohde M."/>
            <person name="Goker M."/>
            <person name="Detter J.C."/>
            <person name="Kyrpides N.C."/>
            <person name="Woyke T."/>
        </authorList>
    </citation>
    <scope>NUCLEOTIDE SEQUENCE [LARGE SCALE GENOMIC DNA]</scope>
    <source>
        <strain evidence="3 4">NA-128</strain>
    </source>
</reference>
<feature type="compositionally biased region" description="Low complexity" evidence="1">
    <location>
        <begin position="18"/>
        <end position="32"/>
    </location>
</feature>
<keyword evidence="2" id="KW-0472">Membrane</keyword>
<proteinExistence type="predicted"/>
<keyword evidence="4" id="KW-1185">Reference proteome</keyword>
<feature type="region of interest" description="Disordered" evidence="1">
    <location>
        <begin position="1"/>
        <end position="44"/>
    </location>
</feature>
<dbReference type="HOGENOM" id="CLU_075070_0_0_11"/>
<organism evidence="3 4">
    <name type="scientific">Saccharomonospora azurea NA-128</name>
    <dbReference type="NCBI Taxonomy" id="882081"/>
    <lineage>
        <taxon>Bacteria</taxon>
        <taxon>Bacillati</taxon>
        <taxon>Actinomycetota</taxon>
        <taxon>Actinomycetes</taxon>
        <taxon>Pseudonocardiales</taxon>
        <taxon>Pseudonocardiaceae</taxon>
        <taxon>Saccharomonospora</taxon>
    </lineage>
</organism>